<evidence type="ECO:0000256" key="1">
    <source>
        <dbReference type="SAM" id="MobiDB-lite"/>
    </source>
</evidence>
<proteinExistence type="predicted"/>
<feature type="compositionally biased region" description="Polar residues" evidence="1">
    <location>
        <begin position="36"/>
        <end position="46"/>
    </location>
</feature>
<dbReference type="EMBL" id="SRLO01000011">
    <property type="protein sequence ID" value="TNN87196.1"/>
    <property type="molecule type" value="Genomic_DNA"/>
</dbReference>
<accession>A0A4Z2JAK5</accession>
<evidence type="ECO:0000313" key="3">
    <source>
        <dbReference type="Proteomes" id="UP000314294"/>
    </source>
</evidence>
<dbReference type="Proteomes" id="UP000314294">
    <property type="component" value="Unassembled WGS sequence"/>
</dbReference>
<organism evidence="2 3">
    <name type="scientific">Liparis tanakae</name>
    <name type="common">Tanaka's snailfish</name>
    <dbReference type="NCBI Taxonomy" id="230148"/>
    <lineage>
        <taxon>Eukaryota</taxon>
        <taxon>Metazoa</taxon>
        <taxon>Chordata</taxon>
        <taxon>Craniata</taxon>
        <taxon>Vertebrata</taxon>
        <taxon>Euteleostomi</taxon>
        <taxon>Actinopterygii</taxon>
        <taxon>Neopterygii</taxon>
        <taxon>Teleostei</taxon>
        <taxon>Neoteleostei</taxon>
        <taxon>Acanthomorphata</taxon>
        <taxon>Eupercaria</taxon>
        <taxon>Perciformes</taxon>
        <taxon>Cottioidei</taxon>
        <taxon>Cottales</taxon>
        <taxon>Liparidae</taxon>
        <taxon>Liparis</taxon>
    </lineage>
</organism>
<comment type="caution">
    <text evidence="2">The sequence shown here is derived from an EMBL/GenBank/DDBJ whole genome shotgun (WGS) entry which is preliminary data.</text>
</comment>
<gene>
    <name evidence="2" type="ORF">EYF80_002398</name>
</gene>
<dbReference type="AlphaFoldDB" id="A0A4Z2JAK5"/>
<feature type="compositionally biased region" description="Basic and acidic residues" evidence="1">
    <location>
        <begin position="17"/>
        <end position="35"/>
    </location>
</feature>
<name>A0A4Z2JAK5_9TELE</name>
<feature type="compositionally biased region" description="Polar residues" evidence="1">
    <location>
        <begin position="1"/>
        <end position="11"/>
    </location>
</feature>
<reference evidence="2 3" key="1">
    <citation type="submission" date="2019-03" db="EMBL/GenBank/DDBJ databases">
        <title>First draft genome of Liparis tanakae, snailfish: a comprehensive survey of snailfish specific genes.</title>
        <authorList>
            <person name="Kim W."/>
            <person name="Song I."/>
            <person name="Jeong J.-H."/>
            <person name="Kim D."/>
            <person name="Kim S."/>
            <person name="Ryu S."/>
            <person name="Song J.Y."/>
            <person name="Lee S.K."/>
        </authorList>
    </citation>
    <scope>NUCLEOTIDE SEQUENCE [LARGE SCALE GENOMIC DNA]</scope>
    <source>
        <tissue evidence="2">Muscle</tissue>
    </source>
</reference>
<protein>
    <submittedName>
        <fullName evidence="2">Uncharacterized protein</fullName>
    </submittedName>
</protein>
<evidence type="ECO:0000313" key="2">
    <source>
        <dbReference type="EMBL" id="TNN87196.1"/>
    </source>
</evidence>
<feature type="region of interest" description="Disordered" evidence="1">
    <location>
        <begin position="1"/>
        <end position="72"/>
    </location>
</feature>
<sequence length="72" mass="8111">MAKGQNLSASDSCRMAEGLKSEKRLGEQRRDEAHKSSTMSGQQDNTAPHRLKRRVSDEEPLGSRRDKENLIT</sequence>
<feature type="compositionally biased region" description="Basic and acidic residues" evidence="1">
    <location>
        <begin position="54"/>
        <end position="72"/>
    </location>
</feature>
<keyword evidence="3" id="KW-1185">Reference proteome</keyword>